<name>A0AAD9UAD6_9ROSI</name>
<comment type="caution">
    <text evidence="2">The sequence shown here is derived from an EMBL/GenBank/DDBJ whole genome shotgun (WGS) entry which is preliminary data.</text>
</comment>
<dbReference type="PANTHER" id="PTHR46890:SF48">
    <property type="entry name" value="RNA-DIRECTED DNA POLYMERASE"/>
    <property type="match status" value="1"/>
</dbReference>
<dbReference type="SUPFAM" id="SSF56672">
    <property type="entry name" value="DNA/RNA polymerases"/>
    <property type="match status" value="1"/>
</dbReference>
<dbReference type="EMBL" id="JANJYI010000005">
    <property type="protein sequence ID" value="KAK2650563.1"/>
    <property type="molecule type" value="Genomic_DNA"/>
</dbReference>
<evidence type="ECO:0000259" key="1">
    <source>
        <dbReference type="PROSITE" id="PS50878"/>
    </source>
</evidence>
<keyword evidence="3" id="KW-1185">Reference proteome</keyword>
<dbReference type="Proteomes" id="UP001280121">
    <property type="component" value="Unassembled WGS sequence"/>
</dbReference>
<dbReference type="AlphaFoldDB" id="A0AAD9UAD6"/>
<feature type="domain" description="Reverse transcriptase" evidence="1">
    <location>
        <begin position="34"/>
        <end position="251"/>
    </location>
</feature>
<evidence type="ECO:0000313" key="2">
    <source>
        <dbReference type="EMBL" id="KAK2650563.1"/>
    </source>
</evidence>
<sequence>MFPTKAPGPDGIPILFFYKYWNIVGLEVTKACLGVLNEGHGLEEVNETLIILIPKSKQLERITEFRPISLCNVLYKIVVKVLAIRSRGVLGEVGAMALKLDMCKAYDRVEWGVLAAMMRKLGFSVSWVDQIMRCISSVSVSFSFSFLVNGVRCGTVKPSRGLRQGDPLSPYLFLFCADGLSRLIFSADSSKDIGGFKCRRGGPNISHLFYADDSLMFTKATVNDHRSIHRVLDICARASGQVINVQKSAVC</sequence>
<dbReference type="PANTHER" id="PTHR46890">
    <property type="entry name" value="NON-LTR RETROLELEMENT REVERSE TRANSCRIPTASE-LIKE PROTEIN-RELATED"/>
    <property type="match status" value="1"/>
</dbReference>
<proteinExistence type="predicted"/>
<protein>
    <recommendedName>
        <fullName evidence="1">Reverse transcriptase domain-containing protein</fullName>
    </recommendedName>
</protein>
<accession>A0AAD9UAD6</accession>
<dbReference type="InterPro" id="IPR052343">
    <property type="entry name" value="Retrotransposon-Effector_Assoc"/>
</dbReference>
<dbReference type="CDD" id="cd01650">
    <property type="entry name" value="RT_nLTR_like"/>
    <property type="match status" value="1"/>
</dbReference>
<organism evidence="2 3">
    <name type="scientific">Dipteronia dyeriana</name>
    <dbReference type="NCBI Taxonomy" id="168575"/>
    <lineage>
        <taxon>Eukaryota</taxon>
        <taxon>Viridiplantae</taxon>
        <taxon>Streptophyta</taxon>
        <taxon>Embryophyta</taxon>
        <taxon>Tracheophyta</taxon>
        <taxon>Spermatophyta</taxon>
        <taxon>Magnoliopsida</taxon>
        <taxon>eudicotyledons</taxon>
        <taxon>Gunneridae</taxon>
        <taxon>Pentapetalae</taxon>
        <taxon>rosids</taxon>
        <taxon>malvids</taxon>
        <taxon>Sapindales</taxon>
        <taxon>Sapindaceae</taxon>
        <taxon>Hippocastanoideae</taxon>
        <taxon>Acereae</taxon>
        <taxon>Dipteronia</taxon>
    </lineage>
</organism>
<evidence type="ECO:0000313" key="3">
    <source>
        <dbReference type="Proteomes" id="UP001280121"/>
    </source>
</evidence>
<dbReference type="Pfam" id="PF00078">
    <property type="entry name" value="RVT_1"/>
    <property type="match status" value="1"/>
</dbReference>
<dbReference type="PROSITE" id="PS50878">
    <property type="entry name" value="RT_POL"/>
    <property type="match status" value="1"/>
</dbReference>
<gene>
    <name evidence="2" type="ORF">Ddye_018052</name>
</gene>
<dbReference type="InterPro" id="IPR000477">
    <property type="entry name" value="RT_dom"/>
</dbReference>
<reference evidence="2" key="1">
    <citation type="journal article" date="2023" name="Plant J.">
        <title>Genome sequences and population genomics provide insights into the demographic history, inbreeding, and mutation load of two 'living fossil' tree species of Dipteronia.</title>
        <authorList>
            <person name="Feng Y."/>
            <person name="Comes H.P."/>
            <person name="Chen J."/>
            <person name="Zhu S."/>
            <person name="Lu R."/>
            <person name="Zhang X."/>
            <person name="Li P."/>
            <person name="Qiu J."/>
            <person name="Olsen K.M."/>
            <person name="Qiu Y."/>
        </authorList>
    </citation>
    <scope>NUCLEOTIDE SEQUENCE</scope>
    <source>
        <strain evidence="2">KIB01</strain>
    </source>
</reference>
<dbReference type="InterPro" id="IPR043502">
    <property type="entry name" value="DNA/RNA_pol_sf"/>
</dbReference>